<feature type="region of interest" description="Disordered" evidence="1">
    <location>
        <begin position="27"/>
        <end position="208"/>
    </location>
</feature>
<sequence length="257" mass="28869">AGEQGEDHLGERRGGPQRVAARAELVLGRGDGPRRLGQPHRGPAARAARHGERYTHVPGDLDHGRRAVRAGELERPWHDHEAPGRRVLRHHMPHDRGPRRRRGLCRGLPLPARRLPELRAVPGEPLRRPGLRCQRQRDGGDDGDDRDQGGPRGPRRHPRRPRPGRRLRRAVGPGPGPRLRARHGPRGARDGRGHIPGRRRGAGEGAGRRNLYRLHGVRGAHDRGWLQLRQRLLGRRPHGRRGLGRGRRAQGWTIFAV</sequence>
<accession>A0A6J4RYJ7</accession>
<keyword evidence="2" id="KW-0456">Lyase</keyword>
<dbReference type="EMBL" id="CADCVM010000126">
    <property type="protein sequence ID" value="CAA9478572.1"/>
    <property type="molecule type" value="Genomic_DNA"/>
</dbReference>
<dbReference type="AlphaFoldDB" id="A0A6J4RYJ7"/>
<evidence type="ECO:0000313" key="2">
    <source>
        <dbReference type="EMBL" id="CAA9478572.1"/>
    </source>
</evidence>
<organism evidence="2">
    <name type="scientific">uncultured Rubrobacteraceae bacterium</name>
    <dbReference type="NCBI Taxonomy" id="349277"/>
    <lineage>
        <taxon>Bacteria</taxon>
        <taxon>Bacillati</taxon>
        <taxon>Actinomycetota</taxon>
        <taxon>Rubrobacteria</taxon>
        <taxon>Rubrobacterales</taxon>
        <taxon>Rubrobacteraceae</taxon>
        <taxon>environmental samples</taxon>
    </lineage>
</organism>
<feature type="compositionally biased region" description="Basic residues" evidence="1">
    <location>
        <begin position="86"/>
        <end position="104"/>
    </location>
</feature>
<feature type="compositionally biased region" description="Basic and acidic residues" evidence="1">
    <location>
        <begin position="49"/>
        <end position="84"/>
    </location>
</feature>
<feature type="compositionally biased region" description="Basic residues" evidence="1">
    <location>
        <begin position="153"/>
        <end position="169"/>
    </location>
</feature>
<dbReference type="EC" id="4.1.2.n4" evidence="2"/>
<reference evidence="2" key="1">
    <citation type="submission" date="2020-02" db="EMBL/GenBank/DDBJ databases">
        <authorList>
            <person name="Meier V. D."/>
        </authorList>
    </citation>
    <scope>NUCLEOTIDE SEQUENCE</scope>
    <source>
        <strain evidence="2">AVDCRST_MAG05</strain>
    </source>
</reference>
<feature type="non-terminal residue" evidence="2">
    <location>
        <position position="1"/>
    </location>
</feature>
<name>A0A6J4RYJ7_9ACTN</name>
<dbReference type="GO" id="GO:0016829">
    <property type="term" value="F:lyase activity"/>
    <property type="evidence" value="ECO:0007669"/>
    <property type="project" value="UniProtKB-KW"/>
</dbReference>
<protein>
    <submittedName>
        <fullName evidence="2">2,4-dihydroxyhept-2-ene-1,7-dioic acid aldolase (EC)</fullName>
        <ecNumber evidence="2">4.1.2.n4</ecNumber>
    </submittedName>
</protein>
<gene>
    <name evidence="2" type="ORF">AVDCRST_MAG05-1127</name>
</gene>
<feature type="non-terminal residue" evidence="2">
    <location>
        <position position="257"/>
    </location>
</feature>
<evidence type="ECO:0000256" key="1">
    <source>
        <dbReference type="SAM" id="MobiDB-lite"/>
    </source>
</evidence>
<proteinExistence type="predicted"/>